<evidence type="ECO:0000256" key="1">
    <source>
        <dbReference type="SAM" id="MobiDB-lite"/>
    </source>
</evidence>
<keyword evidence="4" id="KW-1185">Reference proteome</keyword>
<dbReference type="EMBL" id="BMKU01000004">
    <property type="protein sequence ID" value="GGG95006.1"/>
    <property type="molecule type" value="Genomic_DNA"/>
</dbReference>
<organism evidence="3 4">
    <name type="scientific">Pseudarthrobacter polychromogenes</name>
    <dbReference type="NCBI Taxonomy" id="1676"/>
    <lineage>
        <taxon>Bacteria</taxon>
        <taxon>Bacillati</taxon>
        <taxon>Actinomycetota</taxon>
        <taxon>Actinomycetes</taxon>
        <taxon>Micrococcales</taxon>
        <taxon>Micrococcaceae</taxon>
        <taxon>Pseudarthrobacter</taxon>
    </lineage>
</organism>
<feature type="transmembrane region" description="Helical" evidence="2">
    <location>
        <begin position="86"/>
        <end position="107"/>
    </location>
</feature>
<dbReference type="RefSeq" id="WP_188810239.1">
    <property type="nucleotide sequence ID" value="NZ_BAAAWV010000001.1"/>
</dbReference>
<comment type="caution">
    <text evidence="3">The sequence shown here is derived from an EMBL/GenBank/DDBJ whole genome shotgun (WGS) entry which is preliminary data.</text>
</comment>
<evidence type="ECO:0000313" key="3">
    <source>
        <dbReference type="EMBL" id="GGG95006.1"/>
    </source>
</evidence>
<evidence type="ECO:0000256" key="2">
    <source>
        <dbReference type="SAM" id="Phobius"/>
    </source>
</evidence>
<feature type="region of interest" description="Disordered" evidence="1">
    <location>
        <begin position="1"/>
        <end position="32"/>
    </location>
</feature>
<protein>
    <submittedName>
        <fullName evidence="3">Uncharacterized protein</fullName>
    </submittedName>
</protein>
<keyword evidence="2" id="KW-0812">Transmembrane</keyword>
<keyword evidence="2" id="KW-1133">Transmembrane helix</keyword>
<proteinExistence type="predicted"/>
<dbReference type="Proteomes" id="UP000596938">
    <property type="component" value="Unassembled WGS sequence"/>
</dbReference>
<feature type="transmembrane region" description="Helical" evidence="2">
    <location>
        <begin position="44"/>
        <end position="66"/>
    </location>
</feature>
<name>A0ABQ1XJ20_9MICC</name>
<keyword evidence="2" id="KW-0472">Membrane</keyword>
<reference evidence="4" key="1">
    <citation type="journal article" date="2019" name="Int. J. Syst. Evol. Microbiol.">
        <title>The Global Catalogue of Microorganisms (GCM) 10K type strain sequencing project: providing services to taxonomists for standard genome sequencing and annotation.</title>
        <authorList>
            <consortium name="The Broad Institute Genomics Platform"/>
            <consortium name="The Broad Institute Genome Sequencing Center for Infectious Disease"/>
            <person name="Wu L."/>
            <person name="Ma J."/>
        </authorList>
    </citation>
    <scope>NUCLEOTIDE SEQUENCE [LARGE SCALE GENOMIC DNA]</scope>
    <source>
        <strain evidence="4">CGMCC 1.1927</strain>
    </source>
</reference>
<evidence type="ECO:0000313" key="4">
    <source>
        <dbReference type="Proteomes" id="UP000596938"/>
    </source>
</evidence>
<accession>A0ABQ1XJ20</accession>
<sequence>MEQGPAGAIGFREVDRDGNPVRGEATDTSEEDYGRGRSLAINPFIAALWILTIALIGGGAWVFLNANAMVGPSAGGMPTSFLVFTFAPYAIFAGLAALICLLFWHALQWQRRRH</sequence>
<gene>
    <name evidence="3" type="ORF">GCM10011577_17570</name>
</gene>